<evidence type="ECO:0000313" key="2">
    <source>
        <dbReference type="EMBL" id="GID71451.1"/>
    </source>
</evidence>
<organism evidence="2 3">
    <name type="scientific">Paractinoplanes deccanensis</name>
    <dbReference type="NCBI Taxonomy" id="113561"/>
    <lineage>
        <taxon>Bacteria</taxon>
        <taxon>Bacillati</taxon>
        <taxon>Actinomycetota</taxon>
        <taxon>Actinomycetes</taxon>
        <taxon>Micromonosporales</taxon>
        <taxon>Micromonosporaceae</taxon>
        <taxon>Paractinoplanes</taxon>
    </lineage>
</organism>
<proteinExistence type="predicted"/>
<keyword evidence="3" id="KW-1185">Reference proteome</keyword>
<name>A0ABQ3XUN9_9ACTN</name>
<comment type="caution">
    <text evidence="2">The sequence shown here is derived from an EMBL/GenBank/DDBJ whole genome shotgun (WGS) entry which is preliminary data.</text>
</comment>
<dbReference type="Pfam" id="PF00196">
    <property type="entry name" value="GerE"/>
    <property type="match status" value="1"/>
</dbReference>
<dbReference type="Proteomes" id="UP000609879">
    <property type="component" value="Unassembled WGS sequence"/>
</dbReference>
<dbReference type="RefSeq" id="WP_275409852.1">
    <property type="nucleotide sequence ID" value="NZ_JBHRZA010000014.1"/>
</dbReference>
<dbReference type="InterPro" id="IPR016032">
    <property type="entry name" value="Sig_transdc_resp-reg_C-effctor"/>
</dbReference>
<dbReference type="InterPro" id="IPR000792">
    <property type="entry name" value="Tscrpt_reg_LuxR_C"/>
</dbReference>
<evidence type="ECO:0000313" key="3">
    <source>
        <dbReference type="Proteomes" id="UP000609879"/>
    </source>
</evidence>
<dbReference type="SMART" id="SM00421">
    <property type="entry name" value="HTH_LUXR"/>
    <property type="match status" value="1"/>
</dbReference>
<reference evidence="2 3" key="1">
    <citation type="submission" date="2021-01" db="EMBL/GenBank/DDBJ databases">
        <title>Whole genome shotgun sequence of Actinoplanes deccanensis NBRC 13994.</title>
        <authorList>
            <person name="Komaki H."/>
            <person name="Tamura T."/>
        </authorList>
    </citation>
    <scope>NUCLEOTIDE SEQUENCE [LARGE SCALE GENOMIC DNA]</scope>
    <source>
        <strain evidence="2 3">NBRC 13994</strain>
    </source>
</reference>
<dbReference type="SUPFAM" id="SSF46894">
    <property type="entry name" value="C-terminal effector domain of the bipartite response regulators"/>
    <property type="match status" value="1"/>
</dbReference>
<dbReference type="Gene3D" id="1.10.10.10">
    <property type="entry name" value="Winged helix-like DNA-binding domain superfamily/Winged helix DNA-binding domain"/>
    <property type="match status" value="1"/>
</dbReference>
<gene>
    <name evidence="2" type="ORF">Ade02nite_00920</name>
</gene>
<dbReference type="InterPro" id="IPR036388">
    <property type="entry name" value="WH-like_DNA-bd_sf"/>
</dbReference>
<dbReference type="EMBL" id="BOMI01000002">
    <property type="protein sequence ID" value="GID71451.1"/>
    <property type="molecule type" value="Genomic_DNA"/>
</dbReference>
<evidence type="ECO:0000259" key="1">
    <source>
        <dbReference type="PROSITE" id="PS50043"/>
    </source>
</evidence>
<dbReference type="PROSITE" id="PS50043">
    <property type="entry name" value="HTH_LUXR_2"/>
    <property type="match status" value="1"/>
</dbReference>
<feature type="domain" description="HTH luxR-type" evidence="1">
    <location>
        <begin position="1"/>
        <end position="44"/>
    </location>
</feature>
<sequence length="62" mass="6797">MRGRVIGATLFLSPRTVEWHLRRIYAKVGVANRRELITAGSRAAELAAGERTIRRRPGAGPG</sequence>
<accession>A0ABQ3XUN9</accession>
<protein>
    <recommendedName>
        <fullName evidence="1">HTH luxR-type domain-containing protein</fullName>
    </recommendedName>
</protein>